<dbReference type="GO" id="GO:0016787">
    <property type="term" value="F:hydrolase activity"/>
    <property type="evidence" value="ECO:0007669"/>
    <property type="project" value="UniProtKB-KW"/>
</dbReference>
<dbReference type="PANTHER" id="PTHR42951">
    <property type="entry name" value="METALLO-BETA-LACTAMASE DOMAIN-CONTAINING"/>
    <property type="match status" value="1"/>
</dbReference>
<dbReference type="RefSeq" id="WP_135196104.1">
    <property type="nucleotide sequence ID" value="NZ_SPVI01000001.1"/>
</dbReference>
<dbReference type="CDD" id="cd16282">
    <property type="entry name" value="metallo-hydrolase-like_MBL-fold"/>
    <property type="match status" value="1"/>
</dbReference>
<dbReference type="AlphaFoldDB" id="A0A4Y9TKV8"/>
<dbReference type="PANTHER" id="PTHR42951:SF4">
    <property type="entry name" value="ACYL-COENZYME A THIOESTERASE MBLAC2"/>
    <property type="match status" value="1"/>
</dbReference>
<dbReference type="InterPro" id="IPR001279">
    <property type="entry name" value="Metallo-B-lactamas"/>
</dbReference>
<dbReference type="SUPFAM" id="SSF56281">
    <property type="entry name" value="Metallo-hydrolase/oxidoreductase"/>
    <property type="match status" value="1"/>
</dbReference>
<evidence type="ECO:0000256" key="2">
    <source>
        <dbReference type="SAM" id="SignalP"/>
    </source>
</evidence>
<comment type="caution">
    <text evidence="4">The sequence shown here is derived from an EMBL/GenBank/DDBJ whole genome shotgun (WGS) entry which is preliminary data.</text>
</comment>
<evidence type="ECO:0000256" key="1">
    <source>
        <dbReference type="ARBA" id="ARBA00005250"/>
    </source>
</evidence>
<name>A0A4Y9TKV8_PSEFL</name>
<dbReference type="InterPro" id="IPR036866">
    <property type="entry name" value="RibonucZ/Hydroxyglut_hydro"/>
</dbReference>
<evidence type="ECO:0000259" key="3">
    <source>
        <dbReference type="SMART" id="SM00849"/>
    </source>
</evidence>
<dbReference type="NCBIfam" id="TIGR04558">
    <property type="entry name" value="SoxH_rel_PQQ_1"/>
    <property type="match status" value="1"/>
</dbReference>
<evidence type="ECO:0000313" key="5">
    <source>
        <dbReference type="Proteomes" id="UP000297322"/>
    </source>
</evidence>
<sequence>MRWILLLCLGLSLPALADLDYALKPRLIADDTWLLEGSTDNFAKANGGNIVNTAFIVTEAGVVVIDTGPSRRYGEALRQAIAKVTAKPVVRVLITHHHPDHALGNQAFKDVPIGALADTTQLLHEQGDSMAQNLYRMVGDWMRGTEVVLPTQVLEPGVLSVGGHDLRLLALTGHTGADLAILDQSTGVLFAGDLVFYQRALTTPNSPGLAVWLADLDTLQALPWTLVVPGHGPVASDAQPFAQMRDYLTWLDQLLRDGAAQGSDMAEMIRSPIPERFAAISLGRYELIRSVSHLYPRYERAQMQRVDTRY</sequence>
<evidence type="ECO:0000313" key="4">
    <source>
        <dbReference type="EMBL" id="TFW44904.1"/>
    </source>
</evidence>
<dbReference type="InterPro" id="IPR030811">
    <property type="entry name" value="SoxH-rel_PQQ_1"/>
</dbReference>
<feature type="chain" id="PRO_5021271300" evidence="2">
    <location>
        <begin position="18"/>
        <end position="310"/>
    </location>
</feature>
<proteinExistence type="inferred from homology"/>
<keyword evidence="2" id="KW-0732">Signal</keyword>
<dbReference type="Gene3D" id="3.60.15.10">
    <property type="entry name" value="Ribonuclease Z/Hydroxyacylglutathione hydrolase-like"/>
    <property type="match status" value="1"/>
</dbReference>
<feature type="domain" description="Metallo-beta-lactamase" evidence="3">
    <location>
        <begin position="50"/>
        <end position="231"/>
    </location>
</feature>
<reference evidence="4 5" key="1">
    <citation type="submission" date="2019-03" db="EMBL/GenBank/DDBJ databases">
        <title>Biocontrol and xenobiotic degradation properties of endophytic Pseudomonas fluorescens strain BRZ63.</title>
        <authorList>
            <person name="Chlebek D.A."/>
            <person name="Pinski A."/>
            <person name="Zur J.P."/>
            <person name="Michalska J."/>
            <person name="Hupert-Kocurek K.T."/>
        </authorList>
    </citation>
    <scope>NUCLEOTIDE SEQUENCE [LARGE SCALE GENOMIC DNA]</scope>
    <source>
        <strain evidence="4 5">BRZ63</strain>
    </source>
</reference>
<protein>
    <submittedName>
        <fullName evidence="4">Quinoprotein relay system zinc metallohydrolase 1</fullName>
    </submittedName>
</protein>
<organism evidence="4 5">
    <name type="scientific">Pseudomonas fluorescens</name>
    <dbReference type="NCBI Taxonomy" id="294"/>
    <lineage>
        <taxon>Bacteria</taxon>
        <taxon>Pseudomonadati</taxon>
        <taxon>Pseudomonadota</taxon>
        <taxon>Gammaproteobacteria</taxon>
        <taxon>Pseudomonadales</taxon>
        <taxon>Pseudomonadaceae</taxon>
        <taxon>Pseudomonas</taxon>
    </lineage>
</organism>
<dbReference type="EMBL" id="SPVI01000001">
    <property type="protein sequence ID" value="TFW44904.1"/>
    <property type="molecule type" value="Genomic_DNA"/>
</dbReference>
<dbReference type="SMART" id="SM00849">
    <property type="entry name" value="Lactamase_B"/>
    <property type="match status" value="1"/>
</dbReference>
<dbReference type="Pfam" id="PF00753">
    <property type="entry name" value="Lactamase_B"/>
    <property type="match status" value="1"/>
</dbReference>
<dbReference type="GO" id="GO:0017001">
    <property type="term" value="P:antibiotic catabolic process"/>
    <property type="evidence" value="ECO:0007669"/>
    <property type="project" value="UniProtKB-ARBA"/>
</dbReference>
<comment type="similarity">
    <text evidence="1">Belongs to the metallo-beta-lactamase superfamily. Class-B beta-lactamase family.</text>
</comment>
<accession>A0A4Y9TKV8</accession>
<dbReference type="Proteomes" id="UP000297322">
    <property type="component" value="Unassembled WGS sequence"/>
</dbReference>
<gene>
    <name evidence="4" type="ORF">E4T65_00105</name>
</gene>
<keyword evidence="4" id="KW-0378">Hydrolase</keyword>
<feature type="signal peptide" evidence="2">
    <location>
        <begin position="1"/>
        <end position="17"/>
    </location>
</feature>
<dbReference type="InterPro" id="IPR050855">
    <property type="entry name" value="NDM-1-like"/>
</dbReference>